<evidence type="ECO:0000313" key="3">
    <source>
        <dbReference type="Proteomes" id="UP000028045"/>
    </source>
</evidence>
<reference evidence="2 3" key="1">
    <citation type="journal article" date="2014" name="BMC Genomics">
        <title>Comparative genome sequencing reveals chemotype-specific gene clusters in the toxigenic black mold Stachybotrys.</title>
        <authorList>
            <person name="Semeiks J."/>
            <person name="Borek D."/>
            <person name="Otwinowski Z."/>
            <person name="Grishin N.V."/>
        </authorList>
    </citation>
    <scope>NUCLEOTIDE SEQUENCE [LARGE SCALE GENOMIC DNA]</scope>
    <source>
        <strain evidence="3">CBS 109288 / IBT 7711</strain>
    </source>
</reference>
<sequence>MPSSAMDITSEEVPRLSSVIPKDNARANFNPPPYTQDRGPEDIMSVSPNLFWRHPRDSTANTVLLQGGVHDDDGDLFDGISLRVNTAINVTNSNNLICLSGTPADHANAIARAVVEAINKNSSGQCGLPMINENGEPRPVRLEIDAGIVVEGAGNIIGTEDIILQVIRERASYKRRRAGAEADADGDVDAAHAAESSEMGAKRRRPSQ</sequence>
<dbReference type="EMBL" id="KL648070">
    <property type="protein sequence ID" value="KEY72530.1"/>
    <property type="molecule type" value="Genomic_DNA"/>
</dbReference>
<name>A0A084B4Q1_STACB</name>
<evidence type="ECO:0000313" key="2">
    <source>
        <dbReference type="EMBL" id="KEY72530.1"/>
    </source>
</evidence>
<organism evidence="2 3">
    <name type="scientific">Stachybotrys chartarum (strain CBS 109288 / IBT 7711)</name>
    <name type="common">Toxic black mold</name>
    <name type="synonym">Stilbospora chartarum</name>
    <dbReference type="NCBI Taxonomy" id="1280523"/>
    <lineage>
        <taxon>Eukaryota</taxon>
        <taxon>Fungi</taxon>
        <taxon>Dikarya</taxon>
        <taxon>Ascomycota</taxon>
        <taxon>Pezizomycotina</taxon>
        <taxon>Sordariomycetes</taxon>
        <taxon>Hypocreomycetidae</taxon>
        <taxon>Hypocreales</taxon>
        <taxon>Stachybotryaceae</taxon>
        <taxon>Stachybotrys</taxon>
    </lineage>
</organism>
<protein>
    <submittedName>
        <fullName evidence="2">Uncharacterized protein</fullName>
    </submittedName>
</protein>
<dbReference type="OrthoDB" id="5409271at2759"/>
<keyword evidence="3" id="KW-1185">Reference proteome</keyword>
<feature type="region of interest" description="Disordered" evidence="1">
    <location>
        <begin position="175"/>
        <end position="208"/>
    </location>
</feature>
<gene>
    <name evidence="2" type="ORF">S7711_05603</name>
</gene>
<dbReference type="AlphaFoldDB" id="A0A084B4Q1"/>
<evidence type="ECO:0000256" key="1">
    <source>
        <dbReference type="SAM" id="MobiDB-lite"/>
    </source>
</evidence>
<dbReference type="HOGENOM" id="CLU_108107_0_0_1"/>
<dbReference type="Proteomes" id="UP000028045">
    <property type="component" value="Unassembled WGS sequence"/>
</dbReference>
<proteinExistence type="predicted"/>
<accession>A0A084B4Q1</accession>
<feature type="region of interest" description="Disordered" evidence="1">
    <location>
        <begin position="1"/>
        <end position="41"/>
    </location>
</feature>